<dbReference type="AlphaFoldDB" id="A0A835WB94"/>
<proteinExistence type="predicted"/>
<keyword evidence="1" id="KW-0175">Coiled coil</keyword>
<accession>A0A835WB94</accession>
<comment type="caution">
    <text evidence="2">The sequence shown here is derived from an EMBL/GenBank/DDBJ whole genome shotgun (WGS) entry which is preliminary data.</text>
</comment>
<dbReference type="EMBL" id="JAEHOD010000029">
    <property type="protein sequence ID" value="KAG2444181.1"/>
    <property type="molecule type" value="Genomic_DNA"/>
</dbReference>
<keyword evidence="3" id="KW-1185">Reference proteome</keyword>
<organism evidence="2 3">
    <name type="scientific">Chlamydomonas schloesseri</name>
    <dbReference type="NCBI Taxonomy" id="2026947"/>
    <lineage>
        <taxon>Eukaryota</taxon>
        <taxon>Viridiplantae</taxon>
        <taxon>Chlorophyta</taxon>
        <taxon>core chlorophytes</taxon>
        <taxon>Chlorophyceae</taxon>
        <taxon>CS clade</taxon>
        <taxon>Chlamydomonadales</taxon>
        <taxon>Chlamydomonadaceae</taxon>
        <taxon>Chlamydomonas</taxon>
    </lineage>
</organism>
<protein>
    <submittedName>
        <fullName evidence="2">Uncharacterized protein</fullName>
    </submittedName>
</protein>
<reference evidence="2" key="1">
    <citation type="journal article" date="2020" name="bioRxiv">
        <title>Comparative genomics of Chlamydomonas.</title>
        <authorList>
            <person name="Craig R.J."/>
            <person name="Hasan A.R."/>
            <person name="Ness R.W."/>
            <person name="Keightley P.D."/>
        </authorList>
    </citation>
    <scope>NUCLEOTIDE SEQUENCE</scope>
    <source>
        <strain evidence="2">CCAP 11/173</strain>
    </source>
</reference>
<feature type="coiled-coil region" evidence="1">
    <location>
        <begin position="247"/>
        <end position="274"/>
    </location>
</feature>
<dbReference type="OrthoDB" id="557812at2759"/>
<evidence type="ECO:0000313" key="2">
    <source>
        <dbReference type="EMBL" id="KAG2444181.1"/>
    </source>
</evidence>
<name>A0A835WB94_9CHLO</name>
<sequence length="335" mass="35853">MMAVAMSHHAERLLAQRGITLVPGPAGHKTLLAHRLENQVADAFAVATLWPFARRPPSALQNSSAASSRFGFKLIPVEGGSLEAVGVSSPRRVRRLEGLLGSAATSPVRACTIGADSPRSGPLLRLAVGSTPAKTVPAAVVEDEVKDEKEVVVEVNGAANIPAMAAVEEEVTRTSTEAEVKEHHPHMLQRPCAGPRVSLCARYHTSAPPPMPSALLLAAACLCRRTEPAAAAGRQVEQASVKREQEVLVVELAASELEEEREEQQEQQGTEEMEVAELQPRQGVCQGPCVPLYARFHTCAPPPQPTALLALLRARRSEQFARSLRQWGLMVVAAA</sequence>
<evidence type="ECO:0000313" key="3">
    <source>
        <dbReference type="Proteomes" id="UP000613740"/>
    </source>
</evidence>
<gene>
    <name evidence="2" type="ORF">HYH02_009119</name>
</gene>
<evidence type="ECO:0000256" key="1">
    <source>
        <dbReference type="SAM" id="Coils"/>
    </source>
</evidence>
<dbReference type="Proteomes" id="UP000613740">
    <property type="component" value="Unassembled WGS sequence"/>
</dbReference>